<comment type="caution">
    <text evidence="4">The sequence shown here is derived from an EMBL/GenBank/DDBJ whole genome shotgun (WGS) entry which is preliminary data.</text>
</comment>
<evidence type="ECO:0000256" key="1">
    <source>
        <dbReference type="PROSITE-ProRule" id="PRU00175"/>
    </source>
</evidence>
<dbReference type="GO" id="GO:0008270">
    <property type="term" value="F:zinc ion binding"/>
    <property type="evidence" value="ECO:0007669"/>
    <property type="project" value="UniProtKB-KW"/>
</dbReference>
<evidence type="ECO:0000313" key="4">
    <source>
        <dbReference type="EMBL" id="PVU95512.1"/>
    </source>
</evidence>
<dbReference type="GO" id="GO:0016567">
    <property type="term" value="P:protein ubiquitination"/>
    <property type="evidence" value="ECO:0007669"/>
    <property type="project" value="TreeGrafter"/>
</dbReference>
<dbReference type="InterPro" id="IPR013083">
    <property type="entry name" value="Znf_RING/FYVE/PHD"/>
</dbReference>
<evidence type="ECO:0000256" key="2">
    <source>
        <dbReference type="SAM" id="Phobius"/>
    </source>
</evidence>
<gene>
    <name evidence="4" type="ORF">BB559_002700</name>
</gene>
<keyword evidence="1" id="KW-0479">Metal-binding</keyword>
<dbReference type="SMART" id="SM00184">
    <property type="entry name" value="RING"/>
    <property type="match status" value="1"/>
</dbReference>
<proteinExistence type="predicted"/>
<dbReference type="FunFam" id="3.30.40.10:FF:000388">
    <property type="entry name" value="Putative RING zinc finger domain superfamily protein"/>
    <property type="match status" value="1"/>
</dbReference>
<name>A0A2T9YT36_9FUNG</name>
<dbReference type="OrthoDB" id="8062037at2759"/>
<keyword evidence="2" id="KW-0472">Membrane</keyword>
<evidence type="ECO:0000313" key="5">
    <source>
        <dbReference type="Proteomes" id="UP000245699"/>
    </source>
</evidence>
<dbReference type="PROSITE" id="PS50089">
    <property type="entry name" value="ZF_RING_2"/>
    <property type="match status" value="1"/>
</dbReference>
<dbReference type="STRING" id="61424.A0A2T9YT36"/>
<dbReference type="AlphaFoldDB" id="A0A2T9YT36"/>
<evidence type="ECO:0000259" key="3">
    <source>
        <dbReference type="PROSITE" id="PS50089"/>
    </source>
</evidence>
<accession>A0A2T9YT36</accession>
<keyword evidence="5" id="KW-1185">Reference proteome</keyword>
<dbReference type="EMBL" id="MBFT01000184">
    <property type="protein sequence ID" value="PVU95512.1"/>
    <property type="molecule type" value="Genomic_DNA"/>
</dbReference>
<protein>
    <recommendedName>
        <fullName evidence="3">RING-type domain-containing protein</fullName>
    </recommendedName>
</protein>
<keyword evidence="1" id="KW-0863">Zinc-finger</keyword>
<organism evidence="4 5">
    <name type="scientific">Furculomyces boomerangus</name>
    <dbReference type="NCBI Taxonomy" id="61424"/>
    <lineage>
        <taxon>Eukaryota</taxon>
        <taxon>Fungi</taxon>
        <taxon>Fungi incertae sedis</taxon>
        <taxon>Zoopagomycota</taxon>
        <taxon>Kickxellomycotina</taxon>
        <taxon>Harpellomycetes</taxon>
        <taxon>Harpellales</taxon>
        <taxon>Harpellaceae</taxon>
        <taxon>Furculomyces</taxon>
    </lineage>
</organism>
<dbReference type="Gene3D" id="3.30.40.10">
    <property type="entry name" value="Zinc/RING finger domain, C3HC4 (zinc finger)"/>
    <property type="match status" value="1"/>
</dbReference>
<dbReference type="CDD" id="cd16454">
    <property type="entry name" value="RING-H2_PA-TM-RING"/>
    <property type="match status" value="1"/>
</dbReference>
<dbReference type="Pfam" id="PF13639">
    <property type="entry name" value="zf-RING_2"/>
    <property type="match status" value="1"/>
</dbReference>
<dbReference type="SUPFAM" id="SSF57850">
    <property type="entry name" value="RING/U-box"/>
    <property type="match status" value="1"/>
</dbReference>
<keyword evidence="2" id="KW-0812">Transmembrane</keyword>
<reference evidence="4 5" key="1">
    <citation type="journal article" date="2018" name="MBio">
        <title>Comparative Genomics Reveals the Core Gene Toolbox for the Fungus-Insect Symbiosis.</title>
        <authorList>
            <person name="Wang Y."/>
            <person name="Stata M."/>
            <person name="Wang W."/>
            <person name="Stajich J.E."/>
            <person name="White M.M."/>
            <person name="Moncalvo J.M."/>
        </authorList>
    </citation>
    <scope>NUCLEOTIDE SEQUENCE [LARGE SCALE GENOMIC DNA]</scope>
    <source>
        <strain evidence="4 5">AUS-77-4</strain>
    </source>
</reference>
<sequence length="188" mass="21592">TTNRFSKRQDKGPIIAYVITAVVLVLAAFFIIRAFRMFSIRHALFLEAQATRDINQAQVASRRSIKRKNTISKVDLVSYPVLTIKEYTKSSSPRTPEKAVRKNYILSLKAITVALKAPIISKSEIKMIDELECLICFEEFEDDELIRSIPCRHIFHKECIDTWLLGQSGFCPTCRLDLRITPKIEDKD</sequence>
<dbReference type="Proteomes" id="UP000245699">
    <property type="component" value="Unassembled WGS sequence"/>
</dbReference>
<dbReference type="InterPro" id="IPR001841">
    <property type="entry name" value="Znf_RING"/>
</dbReference>
<dbReference type="PANTHER" id="PTHR45676:SF159">
    <property type="entry name" value="RING-H2 FINGER PROTEIN ATL51"/>
    <property type="match status" value="1"/>
</dbReference>
<keyword evidence="1" id="KW-0862">Zinc</keyword>
<dbReference type="PANTHER" id="PTHR45676">
    <property type="entry name" value="RING-H2 FINGER PROTEIN ATL51-RELATED"/>
    <property type="match status" value="1"/>
</dbReference>
<keyword evidence="2" id="KW-1133">Transmembrane helix</keyword>
<feature type="domain" description="RING-type" evidence="3">
    <location>
        <begin position="133"/>
        <end position="175"/>
    </location>
</feature>
<feature type="transmembrane region" description="Helical" evidence="2">
    <location>
        <begin position="14"/>
        <end position="35"/>
    </location>
</feature>
<feature type="non-terminal residue" evidence="4">
    <location>
        <position position="1"/>
    </location>
</feature>